<dbReference type="InterPro" id="IPR001460">
    <property type="entry name" value="PCN-bd_Tpept"/>
</dbReference>
<gene>
    <name evidence="17" type="ORF">IAA98_04955</name>
</gene>
<feature type="transmembrane region" description="Helical" evidence="15">
    <location>
        <begin position="12"/>
        <end position="37"/>
    </location>
</feature>
<reference evidence="17" key="1">
    <citation type="submission" date="2020-10" db="EMBL/GenBank/DDBJ databases">
        <authorList>
            <person name="Gilroy R."/>
        </authorList>
    </citation>
    <scope>NUCLEOTIDE SEQUENCE</scope>
    <source>
        <strain evidence="17">ChiGjej1B1-24693</strain>
    </source>
</reference>
<dbReference type="PANTHER" id="PTHR32282">
    <property type="entry name" value="BINDING PROTEIN TRANSPEPTIDASE, PUTATIVE-RELATED"/>
    <property type="match status" value="1"/>
</dbReference>
<evidence type="ECO:0000256" key="14">
    <source>
        <dbReference type="SAM" id="MobiDB-lite"/>
    </source>
</evidence>
<dbReference type="GO" id="GO:0008955">
    <property type="term" value="F:peptidoglycan glycosyltransferase activity"/>
    <property type="evidence" value="ECO:0007669"/>
    <property type="project" value="UniProtKB-EC"/>
</dbReference>
<dbReference type="InterPro" id="IPR001264">
    <property type="entry name" value="Glyco_trans_51"/>
</dbReference>
<dbReference type="GO" id="GO:0009252">
    <property type="term" value="P:peptidoglycan biosynthetic process"/>
    <property type="evidence" value="ECO:0007669"/>
    <property type="project" value="UniProtKB-KW"/>
</dbReference>
<feature type="region of interest" description="Disordered" evidence="14">
    <location>
        <begin position="759"/>
        <end position="820"/>
    </location>
</feature>
<keyword evidence="4" id="KW-0645">Protease</keyword>
<evidence type="ECO:0000256" key="15">
    <source>
        <dbReference type="SAM" id="Phobius"/>
    </source>
</evidence>
<keyword evidence="3" id="KW-0121">Carboxypeptidase</keyword>
<comment type="catalytic activity">
    <reaction evidence="13">
        <text>[GlcNAc-(1-&gt;4)-Mur2Ac(oyl-L-Ala-gamma-D-Glu-L-Lys-D-Ala-D-Ala)](n)-di-trans,octa-cis-undecaprenyl diphosphate + beta-D-GlcNAc-(1-&gt;4)-Mur2Ac(oyl-L-Ala-gamma-D-Glu-L-Lys-D-Ala-D-Ala)-di-trans,octa-cis-undecaprenyl diphosphate = [GlcNAc-(1-&gt;4)-Mur2Ac(oyl-L-Ala-gamma-D-Glu-L-Lys-D-Ala-D-Ala)](n+1)-di-trans,octa-cis-undecaprenyl diphosphate + di-trans,octa-cis-undecaprenyl diphosphate + H(+)</text>
        <dbReference type="Rhea" id="RHEA:23708"/>
        <dbReference type="Rhea" id="RHEA-COMP:9602"/>
        <dbReference type="Rhea" id="RHEA-COMP:9603"/>
        <dbReference type="ChEBI" id="CHEBI:15378"/>
        <dbReference type="ChEBI" id="CHEBI:58405"/>
        <dbReference type="ChEBI" id="CHEBI:60033"/>
        <dbReference type="ChEBI" id="CHEBI:78435"/>
        <dbReference type="EC" id="2.4.99.28"/>
    </reaction>
</comment>
<reference evidence="17" key="2">
    <citation type="journal article" date="2021" name="PeerJ">
        <title>Extensive microbial diversity within the chicken gut microbiome revealed by metagenomics and culture.</title>
        <authorList>
            <person name="Gilroy R."/>
            <person name="Ravi A."/>
            <person name="Getino M."/>
            <person name="Pursley I."/>
            <person name="Horton D.L."/>
            <person name="Alikhan N.F."/>
            <person name="Baker D."/>
            <person name="Gharbi K."/>
            <person name="Hall N."/>
            <person name="Watson M."/>
            <person name="Adriaenssens E.M."/>
            <person name="Foster-Nyarko E."/>
            <person name="Jarju S."/>
            <person name="Secka A."/>
            <person name="Antonio M."/>
            <person name="Oren A."/>
            <person name="Chaudhuri R.R."/>
            <person name="La Ragione R."/>
            <person name="Hildebrand F."/>
            <person name="Pallen M.J."/>
        </authorList>
    </citation>
    <scope>NUCLEOTIDE SEQUENCE</scope>
    <source>
        <strain evidence="17">ChiGjej1B1-24693</strain>
    </source>
</reference>
<dbReference type="InterPro" id="IPR012338">
    <property type="entry name" value="Beta-lactam/transpept-like"/>
</dbReference>
<evidence type="ECO:0000256" key="11">
    <source>
        <dbReference type="ARBA" id="ARBA00023316"/>
    </source>
</evidence>
<organism evidence="17 18">
    <name type="scientific">Candidatus Avipropionibacterium avicola</name>
    <dbReference type="NCBI Taxonomy" id="2840701"/>
    <lineage>
        <taxon>Bacteria</taxon>
        <taxon>Bacillati</taxon>
        <taxon>Actinomycetota</taxon>
        <taxon>Actinomycetes</taxon>
        <taxon>Propionibacteriales</taxon>
        <taxon>Propionibacteriaceae</taxon>
        <taxon>Propionibacteriaceae incertae sedis</taxon>
        <taxon>Candidatus Avipropionibacterium</taxon>
    </lineage>
</organism>
<evidence type="ECO:0000256" key="1">
    <source>
        <dbReference type="ARBA" id="ARBA00007090"/>
    </source>
</evidence>
<comment type="similarity">
    <text evidence="2">In the N-terminal section; belongs to the glycosyltransferase 51 family.</text>
</comment>
<evidence type="ECO:0000313" key="18">
    <source>
        <dbReference type="Proteomes" id="UP000886842"/>
    </source>
</evidence>
<dbReference type="SMART" id="SM00740">
    <property type="entry name" value="PASTA"/>
    <property type="match status" value="1"/>
</dbReference>
<dbReference type="GO" id="GO:0071555">
    <property type="term" value="P:cell wall organization"/>
    <property type="evidence" value="ECO:0007669"/>
    <property type="project" value="UniProtKB-KW"/>
</dbReference>
<dbReference type="PANTHER" id="PTHR32282:SF33">
    <property type="entry name" value="PEPTIDOGLYCAN GLYCOSYLTRANSFERASE"/>
    <property type="match status" value="1"/>
</dbReference>
<dbReference type="Pfam" id="PF03793">
    <property type="entry name" value="PASTA"/>
    <property type="match status" value="1"/>
</dbReference>
<proteinExistence type="inferred from homology"/>
<evidence type="ECO:0000256" key="6">
    <source>
        <dbReference type="ARBA" id="ARBA00022679"/>
    </source>
</evidence>
<dbReference type="Gene3D" id="3.40.710.10">
    <property type="entry name" value="DD-peptidase/beta-lactamase superfamily"/>
    <property type="match status" value="1"/>
</dbReference>
<dbReference type="SUPFAM" id="SSF53955">
    <property type="entry name" value="Lysozyme-like"/>
    <property type="match status" value="1"/>
</dbReference>
<evidence type="ECO:0000256" key="5">
    <source>
        <dbReference type="ARBA" id="ARBA00022676"/>
    </source>
</evidence>
<keyword evidence="11" id="KW-0961">Cell wall biogenesis/degradation</keyword>
<feature type="domain" description="PASTA" evidence="16">
    <location>
        <begin position="706"/>
        <end position="771"/>
    </location>
</feature>
<keyword evidence="15" id="KW-0472">Membrane</keyword>
<keyword evidence="15" id="KW-1133">Transmembrane helix</keyword>
<keyword evidence="6" id="KW-0808">Transferase</keyword>
<dbReference type="FunFam" id="1.10.3810.10:FF:000001">
    <property type="entry name" value="Penicillin-binding protein 1A"/>
    <property type="match status" value="1"/>
</dbReference>
<comment type="similarity">
    <text evidence="1">In the C-terminal section; belongs to the transpeptidase family.</text>
</comment>
<keyword evidence="8" id="KW-0133">Cell shape</keyword>
<keyword evidence="9" id="KW-0573">Peptidoglycan synthesis</keyword>
<dbReference type="EMBL" id="DVLP01000149">
    <property type="protein sequence ID" value="HIT74914.1"/>
    <property type="molecule type" value="Genomic_DNA"/>
</dbReference>
<keyword evidence="7" id="KW-0378">Hydrolase</keyword>
<dbReference type="InterPro" id="IPR023346">
    <property type="entry name" value="Lysozyme-like_dom_sf"/>
</dbReference>
<evidence type="ECO:0000256" key="8">
    <source>
        <dbReference type="ARBA" id="ARBA00022960"/>
    </source>
</evidence>
<dbReference type="SUPFAM" id="SSF56601">
    <property type="entry name" value="beta-lactamase/transpeptidase-like"/>
    <property type="match status" value="1"/>
</dbReference>
<keyword evidence="10" id="KW-0511">Multifunctional enzyme</keyword>
<keyword evidence="5" id="KW-0328">Glycosyltransferase</keyword>
<dbReference type="InterPro" id="IPR005543">
    <property type="entry name" value="PASTA_dom"/>
</dbReference>
<dbReference type="Gene3D" id="3.30.10.20">
    <property type="match status" value="1"/>
</dbReference>
<evidence type="ECO:0000256" key="2">
    <source>
        <dbReference type="ARBA" id="ARBA00007739"/>
    </source>
</evidence>
<dbReference type="InterPro" id="IPR036950">
    <property type="entry name" value="PBP_transglycosylase"/>
</dbReference>
<feature type="compositionally biased region" description="Basic and acidic residues" evidence="14">
    <location>
        <begin position="775"/>
        <end position="820"/>
    </location>
</feature>
<comment type="caution">
    <text evidence="17">The sequence shown here is derived from an EMBL/GenBank/DDBJ whole genome shotgun (WGS) entry which is preliminary data.</text>
</comment>
<evidence type="ECO:0000256" key="3">
    <source>
        <dbReference type="ARBA" id="ARBA00022645"/>
    </source>
</evidence>
<dbReference type="GO" id="GO:0009002">
    <property type="term" value="F:serine-type D-Ala-D-Ala carboxypeptidase activity"/>
    <property type="evidence" value="ECO:0007669"/>
    <property type="project" value="UniProtKB-EC"/>
</dbReference>
<evidence type="ECO:0000256" key="13">
    <source>
        <dbReference type="ARBA" id="ARBA00049902"/>
    </source>
</evidence>
<dbReference type="GO" id="GO:0008658">
    <property type="term" value="F:penicillin binding"/>
    <property type="evidence" value="ECO:0007669"/>
    <property type="project" value="InterPro"/>
</dbReference>
<evidence type="ECO:0000256" key="10">
    <source>
        <dbReference type="ARBA" id="ARBA00023268"/>
    </source>
</evidence>
<evidence type="ECO:0000256" key="12">
    <source>
        <dbReference type="ARBA" id="ARBA00034000"/>
    </source>
</evidence>
<dbReference type="Pfam" id="PF00912">
    <property type="entry name" value="Transgly"/>
    <property type="match status" value="1"/>
</dbReference>
<evidence type="ECO:0000256" key="4">
    <source>
        <dbReference type="ARBA" id="ARBA00022670"/>
    </source>
</evidence>
<dbReference type="GO" id="GO:0006508">
    <property type="term" value="P:proteolysis"/>
    <property type="evidence" value="ECO:0007669"/>
    <property type="project" value="UniProtKB-KW"/>
</dbReference>
<sequence>MPVTPKRVGGVLYSALMFVAVSALSGVLIAGLFVPFAGMASATGRATVDEMEQLPVELDVPAQAERSTVLLGNGEVLTYFYDENRSYVPLEDIAPIMQAAQIAIEDHRFYEHGAFDPMTTLKSLVRREASGASGGGSSITQQYVKMVRIEHAALNGDIKGVQQAQEATYARKIQELRYAIALEQKLSKDEILERYLNIAYYGHGAYGVEAAAQTYFGVSAKKLTLAQGAMLAGLVQNPDQVNPVTAERLALERRDTVINRMAQLGLVSQKEADKAKKTGFNRKKVQRSKNGCEGSQYPFLCQYVQNTLLESPELGKTVEERKHMLNRGGLTIKTKIDTKTQDAAQKALSNVVSPTDPVISVINIVEPGTGLILAMAQSRPEMGNDTKKGETYWNYSVSPSLGGAEGYQAGSTFKAFALVAALENGVPMDQRYPAPQTKDFGSYTWQTCDGPRKLTGSWKVSNSTGWAPSMTLQQATAKSTNTYFVQLEHRAGVCNTAKAAERTGVELTTPGDSFDDWGVKPSFVLGTPEIAPLSLAEAYATFAARGIHCDAHIVDSITKPNGKKLKVSDGECKRVMKQEVADGVNKLLHGVMSGTGSRATIPGGYPQAGKTGTTEENQAVWFAGYTPEVAGIAMIAKDKTASVFKKDSSGKAERNGIKGLTLKTGFYLEGSGGGDAGARLYTPAMAAALDGRPKTDFVEPPKVITEPKQVEVPSVSGLSVQQATEKLTGAGFMVYTRRSYNSAPAGTFLGISPGPGSKVDQGSDIYINISAGPAPKKEEPKKDDKDDDKKDDDKKDDDKKDDGKKDDNDRGGDNGGRRPR</sequence>
<dbReference type="AlphaFoldDB" id="A0A9D1KL51"/>
<dbReference type="GO" id="GO:0030288">
    <property type="term" value="C:outer membrane-bounded periplasmic space"/>
    <property type="evidence" value="ECO:0007669"/>
    <property type="project" value="TreeGrafter"/>
</dbReference>
<keyword evidence="15" id="KW-0812">Transmembrane</keyword>
<name>A0A9D1KL51_9ACTN</name>
<evidence type="ECO:0000313" key="17">
    <source>
        <dbReference type="EMBL" id="HIT74914.1"/>
    </source>
</evidence>
<dbReference type="PROSITE" id="PS51178">
    <property type="entry name" value="PASTA"/>
    <property type="match status" value="1"/>
</dbReference>
<evidence type="ECO:0000256" key="9">
    <source>
        <dbReference type="ARBA" id="ARBA00022984"/>
    </source>
</evidence>
<protein>
    <submittedName>
        <fullName evidence="17">Penicillin-binding protein</fullName>
    </submittedName>
</protein>
<dbReference type="GO" id="GO:0008360">
    <property type="term" value="P:regulation of cell shape"/>
    <property type="evidence" value="ECO:0007669"/>
    <property type="project" value="UniProtKB-KW"/>
</dbReference>
<dbReference type="CDD" id="cd06577">
    <property type="entry name" value="PASTA_pknB"/>
    <property type="match status" value="1"/>
</dbReference>
<dbReference type="InterPro" id="IPR050396">
    <property type="entry name" value="Glycosyltr_51/Transpeptidase"/>
</dbReference>
<comment type="catalytic activity">
    <reaction evidence="12">
        <text>Preferential cleavage: (Ac)2-L-Lys-D-Ala-|-D-Ala. Also transpeptidation of peptidyl-alanyl moieties that are N-acyl substituents of D-alanine.</text>
        <dbReference type="EC" id="3.4.16.4"/>
    </reaction>
</comment>
<dbReference type="Pfam" id="PF00905">
    <property type="entry name" value="Transpeptidase"/>
    <property type="match status" value="1"/>
</dbReference>
<dbReference type="Gene3D" id="1.10.3810.10">
    <property type="entry name" value="Biosynthetic peptidoglycan transglycosylase-like"/>
    <property type="match status" value="1"/>
</dbReference>
<evidence type="ECO:0000256" key="7">
    <source>
        <dbReference type="ARBA" id="ARBA00022801"/>
    </source>
</evidence>
<evidence type="ECO:0000259" key="16">
    <source>
        <dbReference type="PROSITE" id="PS51178"/>
    </source>
</evidence>
<dbReference type="Proteomes" id="UP000886842">
    <property type="component" value="Unassembled WGS sequence"/>
</dbReference>
<accession>A0A9D1KL51</accession>